<name>A0A2Z2NKN7_9GAMM</name>
<feature type="chain" id="PRO_5016232480" description="CsbD-like domain-containing protein" evidence="2">
    <location>
        <begin position="23"/>
        <end position="92"/>
    </location>
</feature>
<protein>
    <recommendedName>
        <fullName evidence="3">CsbD-like domain-containing protein</fullName>
    </recommendedName>
</protein>
<evidence type="ECO:0000256" key="1">
    <source>
        <dbReference type="ARBA" id="ARBA00009129"/>
    </source>
</evidence>
<organism evidence="4 5">
    <name type="scientific">Granulosicoccus antarcticus IMCC3135</name>
    <dbReference type="NCBI Taxonomy" id="1192854"/>
    <lineage>
        <taxon>Bacteria</taxon>
        <taxon>Pseudomonadati</taxon>
        <taxon>Pseudomonadota</taxon>
        <taxon>Gammaproteobacteria</taxon>
        <taxon>Chromatiales</taxon>
        <taxon>Granulosicoccaceae</taxon>
        <taxon>Granulosicoccus</taxon>
    </lineage>
</organism>
<proteinExistence type="inferred from homology"/>
<evidence type="ECO:0000313" key="4">
    <source>
        <dbReference type="EMBL" id="ASJ70438.1"/>
    </source>
</evidence>
<sequence length="92" mass="10191">MMKRILGASILGLALLGGSAMADDGKWNQIEGNWDQMKGSVQEKWGDLTNDEVDQLSGNREQFVGMIKEKYGIAQEEAEEQVNEWADALGMD</sequence>
<comment type="similarity">
    <text evidence="1">Belongs to the UPF0337 (CsbD) family.</text>
</comment>
<dbReference type="Pfam" id="PF05532">
    <property type="entry name" value="CsbD"/>
    <property type="match status" value="1"/>
</dbReference>
<keyword evidence="5" id="KW-1185">Reference proteome</keyword>
<evidence type="ECO:0000259" key="3">
    <source>
        <dbReference type="Pfam" id="PF05532"/>
    </source>
</evidence>
<dbReference type="RefSeq" id="WP_236994725.1">
    <property type="nucleotide sequence ID" value="NZ_CP018632.1"/>
</dbReference>
<reference evidence="4 5" key="1">
    <citation type="submission" date="2016-12" db="EMBL/GenBank/DDBJ databases">
        <authorList>
            <person name="Song W.-J."/>
            <person name="Kurnit D.M."/>
        </authorList>
    </citation>
    <scope>NUCLEOTIDE SEQUENCE [LARGE SCALE GENOMIC DNA]</scope>
    <source>
        <strain evidence="4 5">IMCC3135</strain>
    </source>
</reference>
<dbReference type="PANTHER" id="PTHR34977:SF1">
    <property type="entry name" value="UPF0337 PROTEIN YJBJ"/>
    <property type="match status" value="1"/>
</dbReference>
<dbReference type="InterPro" id="IPR050423">
    <property type="entry name" value="UPF0337_stress_rsp"/>
</dbReference>
<dbReference type="AlphaFoldDB" id="A0A2Z2NKN7"/>
<dbReference type="KEGG" id="gai:IMCC3135_01595"/>
<dbReference type="SUPFAM" id="SSF69047">
    <property type="entry name" value="Hypothetical protein YjbJ"/>
    <property type="match status" value="1"/>
</dbReference>
<gene>
    <name evidence="4" type="ORF">IMCC3135_01595</name>
</gene>
<accession>A0A2Z2NKN7</accession>
<dbReference type="InterPro" id="IPR036629">
    <property type="entry name" value="YjbJ_sf"/>
</dbReference>
<feature type="signal peptide" evidence="2">
    <location>
        <begin position="1"/>
        <end position="22"/>
    </location>
</feature>
<dbReference type="Gene3D" id="1.10.1470.10">
    <property type="entry name" value="YjbJ"/>
    <property type="match status" value="1"/>
</dbReference>
<dbReference type="EMBL" id="CP018632">
    <property type="protein sequence ID" value="ASJ70438.1"/>
    <property type="molecule type" value="Genomic_DNA"/>
</dbReference>
<dbReference type="Proteomes" id="UP000250079">
    <property type="component" value="Chromosome"/>
</dbReference>
<evidence type="ECO:0000256" key="2">
    <source>
        <dbReference type="SAM" id="SignalP"/>
    </source>
</evidence>
<dbReference type="PANTHER" id="PTHR34977">
    <property type="entry name" value="UPF0337 PROTEIN YJBJ"/>
    <property type="match status" value="1"/>
</dbReference>
<evidence type="ECO:0000313" key="5">
    <source>
        <dbReference type="Proteomes" id="UP000250079"/>
    </source>
</evidence>
<dbReference type="InterPro" id="IPR008462">
    <property type="entry name" value="CsbD"/>
</dbReference>
<keyword evidence="2" id="KW-0732">Signal</keyword>
<feature type="domain" description="CsbD-like" evidence="3">
    <location>
        <begin position="28"/>
        <end position="79"/>
    </location>
</feature>